<organism evidence="2 3">
    <name type="scientific">Riemerella anatipestifer</name>
    <name type="common">Moraxella anatipestifer</name>
    <dbReference type="NCBI Taxonomy" id="34085"/>
    <lineage>
        <taxon>Bacteria</taxon>
        <taxon>Pseudomonadati</taxon>
        <taxon>Bacteroidota</taxon>
        <taxon>Flavobacteriia</taxon>
        <taxon>Flavobacteriales</taxon>
        <taxon>Weeksellaceae</taxon>
        <taxon>Riemerella</taxon>
    </lineage>
</organism>
<sequence length="372" mass="43186">MLYPIELRVRFEFANIEKFLLFLKMKTHFFILISSLALISCKKEANDFSKEQVVISKNTYYQEDNNKVIINTKNLSSEIPAAKLPLKKVVLLSSSMLGYMLELGLESHIIGISSEEYVYSEKVKALIQSKKIHTVGNEQKYDLEKIISLKPDAIITNHIPNFENTYDLLRKNNIEIIFLNEYLENEPLEKTAYLKIFGKLFGIEKQASERYLNIKQNYDNLKLQAQKTPHKPQVLCNEIYGNQWFLPGNKTFAAKYFNDAGGNYIFNDLDKDQSVPLSFEEVYAKSKQAEYWVNLSNYQYKNELLAMNPSYSKMDIFKKGKLYNIAKRQKGKANDYFESGVVRADLVLKDYVKIFHPALLPKDTLTYMNALK</sequence>
<feature type="domain" description="Fe/B12 periplasmic-binding" evidence="1">
    <location>
        <begin position="88"/>
        <end position="359"/>
    </location>
</feature>
<dbReference type="SUPFAM" id="SSF53807">
    <property type="entry name" value="Helical backbone' metal receptor"/>
    <property type="match status" value="1"/>
</dbReference>
<dbReference type="EMBL" id="CP011859">
    <property type="protein sequence ID" value="AQY22735.1"/>
    <property type="molecule type" value="Genomic_DNA"/>
</dbReference>
<accession>A0A1S7DUD7</accession>
<name>A0A1S7DUD7_RIEAN</name>
<evidence type="ECO:0000313" key="3">
    <source>
        <dbReference type="Proteomes" id="UP000189883"/>
    </source>
</evidence>
<dbReference type="Pfam" id="PF01497">
    <property type="entry name" value="Peripla_BP_2"/>
    <property type="match status" value="1"/>
</dbReference>
<reference evidence="2 3" key="1">
    <citation type="submission" date="2015-06" db="EMBL/GenBank/DDBJ databases">
        <title>R. anatipestifer strain HXb2 is the most virulent strain so far, and the genome sequence would help us uncover the pathogenesis.</title>
        <authorList>
            <person name="Hu Q."/>
            <person name="Qi J."/>
            <person name="Bo H."/>
            <person name="Liu G."/>
            <person name="Tao M."/>
            <person name="Ding Y."/>
            <person name="Xue Y."/>
        </authorList>
    </citation>
    <scope>NUCLEOTIDE SEQUENCE [LARGE SCALE GENOMIC DNA]</scope>
    <source>
        <strain evidence="2 3">HXb2</strain>
    </source>
</reference>
<dbReference type="InterPro" id="IPR002491">
    <property type="entry name" value="ABC_transptr_periplasmic_BD"/>
</dbReference>
<dbReference type="PROSITE" id="PS50983">
    <property type="entry name" value="FE_B12_PBP"/>
    <property type="match status" value="1"/>
</dbReference>
<protein>
    <submittedName>
        <fullName evidence="2">Vitamin B12-binding protein</fullName>
    </submittedName>
</protein>
<dbReference type="PANTHER" id="PTHR30535:SF34">
    <property type="entry name" value="MOLYBDATE-BINDING PROTEIN MOLA"/>
    <property type="match status" value="1"/>
</dbReference>
<evidence type="ECO:0000313" key="2">
    <source>
        <dbReference type="EMBL" id="AQY22735.1"/>
    </source>
</evidence>
<gene>
    <name evidence="2" type="primary">btuF</name>
    <name evidence="2" type="ORF">AB406_1793</name>
</gene>
<dbReference type="GO" id="GO:0071281">
    <property type="term" value="P:cellular response to iron ion"/>
    <property type="evidence" value="ECO:0007669"/>
    <property type="project" value="TreeGrafter"/>
</dbReference>
<proteinExistence type="predicted"/>
<dbReference type="Gene3D" id="3.40.50.1980">
    <property type="entry name" value="Nitrogenase molybdenum iron protein domain"/>
    <property type="match status" value="2"/>
</dbReference>
<dbReference type="PANTHER" id="PTHR30535">
    <property type="entry name" value="VITAMIN B12-BINDING PROTEIN"/>
    <property type="match status" value="1"/>
</dbReference>
<dbReference type="Proteomes" id="UP000189883">
    <property type="component" value="Chromosome"/>
</dbReference>
<dbReference type="InterPro" id="IPR050902">
    <property type="entry name" value="ABC_Transporter_SBP"/>
</dbReference>
<evidence type="ECO:0000259" key="1">
    <source>
        <dbReference type="PROSITE" id="PS50983"/>
    </source>
</evidence>
<dbReference type="AlphaFoldDB" id="A0A1S7DUD7"/>